<dbReference type="AlphaFoldDB" id="A0AAV1RGH2"/>
<evidence type="ECO:0000313" key="2">
    <source>
        <dbReference type="EMBL" id="CAK7333374.1"/>
    </source>
</evidence>
<dbReference type="EMBL" id="CAWUPB010000913">
    <property type="protein sequence ID" value="CAK7333374.1"/>
    <property type="molecule type" value="Genomic_DNA"/>
</dbReference>
<dbReference type="Proteomes" id="UP001314170">
    <property type="component" value="Unassembled WGS sequence"/>
</dbReference>
<accession>A0AAV1RGH2</accession>
<protein>
    <submittedName>
        <fullName evidence="2">Uncharacterized protein</fullName>
    </submittedName>
</protein>
<sequence length="96" mass="10880">GDMGFGRVNCRCRQILMDKEETIRKENCSFAAMKPTSTSCASSSTKSTSSTSASRHRKSTRNRAGDEMRGQQDLIKMLDSYHHRLHTKRTPSVDRK</sequence>
<evidence type="ECO:0000313" key="3">
    <source>
        <dbReference type="Proteomes" id="UP001314170"/>
    </source>
</evidence>
<gene>
    <name evidence="2" type="ORF">DCAF_LOCUS9456</name>
</gene>
<organism evidence="2 3">
    <name type="scientific">Dovyalis caffra</name>
    <dbReference type="NCBI Taxonomy" id="77055"/>
    <lineage>
        <taxon>Eukaryota</taxon>
        <taxon>Viridiplantae</taxon>
        <taxon>Streptophyta</taxon>
        <taxon>Embryophyta</taxon>
        <taxon>Tracheophyta</taxon>
        <taxon>Spermatophyta</taxon>
        <taxon>Magnoliopsida</taxon>
        <taxon>eudicotyledons</taxon>
        <taxon>Gunneridae</taxon>
        <taxon>Pentapetalae</taxon>
        <taxon>rosids</taxon>
        <taxon>fabids</taxon>
        <taxon>Malpighiales</taxon>
        <taxon>Salicaceae</taxon>
        <taxon>Flacourtieae</taxon>
        <taxon>Dovyalis</taxon>
    </lineage>
</organism>
<name>A0AAV1RGH2_9ROSI</name>
<keyword evidence="3" id="KW-1185">Reference proteome</keyword>
<reference evidence="2 3" key="1">
    <citation type="submission" date="2024-01" db="EMBL/GenBank/DDBJ databases">
        <authorList>
            <person name="Waweru B."/>
        </authorList>
    </citation>
    <scope>NUCLEOTIDE SEQUENCE [LARGE SCALE GENOMIC DNA]</scope>
</reference>
<feature type="compositionally biased region" description="Low complexity" evidence="1">
    <location>
        <begin position="36"/>
        <end position="53"/>
    </location>
</feature>
<comment type="caution">
    <text evidence="2">The sequence shown here is derived from an EMBL/GenBank/DDBJ whole genome shotgun (WGS) entry which is preliminary data.</text>
</comment>
<proteinExistence type="predicted"/>
<feature type="region of interest" description="Disordered" evidence="1">
    <location>
        <begin position="33"/>
        <end position="96"/>
    </location>
</feature>
<evidence type="ECO:0000256" key="1">
    <source>
        <dbReference type="SAM" id="MobiDB-lite"/>
    </source>
</evidence>
<feature type="non-terminal residue" evidence="2">
    <location>
        <position position="1"/>
    </location>
</feature>